<organism evidence="2 3">
    <name type="scientific">Hoeflea halophila</name>
    <dbReference type="NCBI Taxonomy" id="714899"/>
    <lineage>
        <taxon>Bacteria</taxon>
        <taxon>Pseudomonadati</taxon>
        <taxon>Pseudomonadota</taxon>
        <taxon>Alphaproteobacteria</taxon>
        <taxon>Hyphomicrobiales</taxon>
        <taxon>Rhizobiaceae</taxon>
        <taxon>Hoeflea</taxon>
    </lineage>
</organism>
<feature type="transmembrane region" description="Helical" evidence="1">
    <location>
        <begin position="42"/>
        <end position="67"/>
    </location>
</feature>
<dbReference type="AlphaFoldDB" id="A0A286HLA5"/>
<name>A0A286HLA5_9HYPH</name>
<reference evidence="3" key="1">
    <citation type="submission" date="2017-08" db="EMBL/GenBank/DDBJ databases">
        <authorList>
            <person name="Varghese N."/>
            <person name="Submissions S."/>
        </authorList>
    </citation>
    <scope>NUCLEOTIDE SEQUENCE [LARGE SCALE GENOMIC DNA]</scope>
    <source>
        <strain evidence="3">KCTC 23107</strain>
    </source>
</reference>
<keyword evidence="1" id="KW-0812">Transmembrane</keyword>
<dbReference type="RefSeq" id="WP_097104372.1">
    <property type="nucleotide sequence ID" value="NZ_OCPC01000001.1"/>
</dbReference>
<keyword evidence="3" id="KW-1185">Reference proteome</keyword>
<proteinExistence type="predicted"/>
<sequence>MASALLTYVALIGILAWAAWRNGVTEKPMFVVNLALLWLSAIWLFGYPALIVPAVLAAIGILALLVIMTAGDLRAPATAPSPQQGSRARSGC</sequence>
<dbReference type="OrthoDB" id="8479738at2"/>
<protein>
    <submittedName>
        <fullName evidence="2">Uncharacterized protein</fullName>
    </submittedName>
</protein>
<keyword evidence="1" id="KW-1133">Transmembrane helix</keyword>
<keyword evidence="1" id="KW-0472">Membrane</keyword>
<gene>
    <name evidence="2" type="ORF">SAMN05877838_0314</name>
</gene>
<accession>A0A286HLA5</accession>
<evidence type="ECO:0000313" key="3">
    <source>
        <dbReference type="Proteomes" id="UP000219465"/>
    </source>
</evidence>
<dbReference type="Proteomes" id="UP000219465">
    <property type="component" value="Unassembled WGS sequence"/>
</dbReference>
<dbReference type="EMBL" id="OCPC01000001">
    <property type="protein sequence ID" value="SOE08590.1"/>
    <property type="molecule type" value="Genomic_DNA"/>
</dbReference>
<evidence type="ECO:0000313" key="2">
    <source>
        <dbReference type="EMBL" id="SOE08590.1"/>
    </source>
</evidence>
<evidence type="ECO:0000256" key="1">
    <source>
        <dbReference type="SAM" id="Phobius"/>
    </source>
</evidence>